<dbReference type="EMBL" id="QYUK01000008">
    <property type="protein sequence ID" value="RJF94738.1"/>
    <property type="molecule type" value="Genomic_DNA"/>
</dbReference>
<evidence type="ECO:0000256" key="2">
    <source>
        <dbReference type="ARBA" id="ARBA00022714"/>
    </source>
</evidence>
<dbReference type="InterPro" id="IPR001663">
    <property type="entry name" value="Rng_hydr_dOase-A"/>
</dbReference>
<dbReference type="PROSITE" id="PS00570">
    <property type="entry name" value="RING_HYDROXYL_ALPHA"/>
    <property type="match status" value="1"/>
</dbReference>
<dbReference type="PANTHER" id="PTHR43756:SF5">
    <property type="entry name" value="CHOLINE MONOOXYGENASE, CHLOROPLASTIC"/>
    <property type="match status" value="1"/>
</dbReference>
<dbReference type="Gene3D" id="3.90.380.10">
    <property type="entry name" value="Naphthalene 1,2-dioxygenase Alpha Subunit, Chain A, domain 1"/>
    <property type="match status" value="2"/>
</dbReference>
<dbReference type="PANTHER" id="PTHR43756">
    <property type="entry name" value="CHOLINE MONOOXYGENASE, CHLOROPLASTIC"/>
    <property type="match status" value="1"/>
</dbReference>
<gene>
    <name evidence="9" type="ORF">D3874_02675</name>
</gene>
<dbReference type="InterPro" id="IPR036922">
    <property type="entry name" value="Rieske_2Fe-2S_sf"/>
</dbReference>
<organism evidence="9 10">
    <name type="scientific">Oleomonas cavernae</name>
    <dbReference type="NCBI Taxonomy" id="2320859"/>
    <lineage>
        <taxon>Bacteria</taxon>
        <taxon>Pseudomonadati</taxon>
        <taxon>Pseudomonadota</taxon>
        <taxon>Alphaproteobacteria</taxon>
        <taxon>Acetobacterales</taxon>
        <taxon>Acetobacteraceae</taxon>
        <taxon>Oleomonas</taxon>
    </lineage>
</organism>
<evidence type="ECO:0000313" key="10">
    <source>
        <dbReference type="Proteomes" id="UP000284605"/>
    </source>
</evidence>
<evidence type="ECO:0000259" key="8">
    <source>
        <dbReference type="PROSITE" id="PS51296"/>
    </source>
</evidence>
<evidence type="ECO:0000256" key="4">
    <source>
        <dbReference type="ARBA" id="ARBA00023002"/>
    </source>
</evidence>
<keyword evidence="9" id="KW-0223">Dioxygenase</keyword>
<dbReference type="InterPro" id="IPR015879">
    <property type="entry name" value="Ring_hydroxy_dOase_asu_C_dom"/>
</dbReference>
<evidence type="ECO:0000256" key="3">
    <source>
        <dbReference type="ARBA" id="ARBA00022723"/>
    </source>
</evidence>
<dbReference type="InterPro" id="IPR015881">
    <property type="entry name" value="ARHD_Rieske_2Fe_2S"/>
</dbReference>
<evidence type="ECO:0000256" key="7">
    <source>
        <dbReference type="ARBA" id="ARBA00023027"/>
    </source>
</evidence>
<proteinExistence type="predicted"/>
<dbReference type="Pfam" id="PF00355">
    <property type="entry name" value="Rieske"/>
    <property type="match status" value="1"/>
</dbReference>
<name>A0A418WU21_9PROT</name>
<keyword evidence="5" id="KW-0408">Iron</keyword>
<keyword evidence="3" id="KW-0479">Metal-binding</keyword>
<evidence type="ECO:0000256" key="5">
    <source>
        <dbReference type="ARBA" id="ARBA00023004"/>
    </source>
</evidence>
<sequence>MESLLSARCRGMMKPQWSAPADPFDPAHFAGFRRPVLEADTLPPWCYTSPQFHGREVSEIFGKVWNFIGRTDMLAEPGSYFTLDLVGVPIAVVRGKDGEIRAFANTCRHRGARLLDGEGKANAIRCPYHSWTYDLTGRLRGAAQMEDTVGFAKDDYGLDSFRLATWAGFLFLTFDPEAAPLEDFLGDLPQLLAPYALDDMQTVRIKSWDVACNWKIYVENAMESYHVPTVHAKTIQLQKRDVNPPVFGTGEWCGLYTRHEGSRALEVGDTGFPYIPSLSGPSAEGTYYILIYPSTMLALTFDCMWWLEMYPAGPEKIHLRAGSCFPRSTVAREDFEEVVQRYYRRWDRSIPEDNVISEVQQHGLSSPFARTGRFSNLEPLVHTLGNWVLDRVVRS</sequence>
<dbReference type="GO" id="GO:0051213">
    <property type="term" value="F:dioxygenase activity"/>
    <property type="evidence" value="ECO:0007669"/>
    <property type="project" value="UniProtKB-KW"/>
</dbReference>
<dbReference type="InterPro" id="IPR017941">
    <property type="entry name" value="Rieske_2Fe-2S"/>
</dbReference>
<protein>
    <submittedName>
        <fullName evidence="9">Aromatic ring-hydroxylating dioxygenase subunit alpha</fullName>
    </submittedName>
</protein>
<reference evidence="9 10" key="1">
    <citation type="submission" date="2018-09" db="EMBL/GenBank/DDBJ databases">
        <authorList>
            <person name="Zhu H."/>
        </authorList>
    </citation>
    <scope>NUCLEOTIDE SEQUENCE [LARGE SCALE GENOMIC DNA]</scope>
    <source>
        <strain evidence="9 10">K1W22B-8</strain>
    </source>
</reference>
<accession>A0A418WU21</accession>
<evidence type="ECO:0000313" key="9">
    <source>
        <dbReference type="EMBL" id="RJF94738.1"/>
    </source>
</evidence>
<evidence type="ECO:0000256" key="1">
    <source>
        <dbReference type="ARBA" id="ARBA00001962"/>
    </source>
</evidence>
<keyword evidence="2" id="KW-0001">2Fe-2S</keyword>
<dbReference type="CDD" id="cd00680">
    <property type="entry name" value="RHO_alpha_C"/>
    <property type="match status" value="1"/>
</dbReference>
<dbReference type="PROSITE" id="PS51296">
    <property type="entry name" value="RIESKE"/>
    <property type="match status" value="1"/>
</dbReference>
<comment type="cofactor">
    <cofactor evidence="1">
        <name>Fe cation</name>
        <dbReference type="ChEBI" id="CHEBI:24875"/>
    </cofactor>
</comment>
<dbReference type="PRINTS" id="PR00090">
    <property type="entry name" value="RNGDIOXGNASE"/>
</dbReference>
<comment type="caution">
    <text evidence="9">The sequence shown here is derived from an EMBL/GenBank/DDBJ whole genome shotgun (WGS) entry which is preliminary data.</text>
</comment>
<dbReference type="Gene3D" id="2.102.10.10">
    <property type="entry name" value="Rieske [2Fe-2S] iron-sulphur domain"/>
    <property type="match status" value="1"/>
</dbReference>
<dbReference type="Proteomes" id="UP000284605">
    <property type="component" value="Unassembled WGS sequence"/>
</dbReference>
<keyword evidence="6" id="KW-0411">Iron-sulfur</keyword>
<keyword evidence="4" id="KW-0560">Oxidoreductase</keyword>
<dbReference type="Pfam" id="PF00848">
    <property type="entry name" value="Ring_hydroxyl_A"/>
    <property type="match status" value="1"/>
</dbReference>
<dbReference type="GO" id="GO:0051537">
    <property type="term" value="F:2 iron, 2 sulfur cluster binding"/>
    <property type="evidence" value="ECO:0007669"/>
    <property type="project" value="UniProtKB-KW"/>
</dbReference>
<feature type="domain" description="Rieske" evidence="8">
    <location>
        <begin position="65"/>
        <end position="172"/>
    </location>
</feature>
<keyword evidence="7" id="KW-0520">NAD</keyword>
<dbReference type="GO" id="GO:0005506">
    <property type="term" value="F:iron ion binding"/>
    <property type="evidence" value="ECO:0007669"/>
    <property type="project" value="InterPro"/>
</dbReference>
<dbReference type="SUPFAM" id="SSF50022">
    <property type="entry name" value="ISP domain"/>
    <property type="match status" value="1"/>
</dbReference>
<keyword evidence="10" id="KW-1185">Reference proteome</keyword>
<evidence type="ECO:0000256" key="6">
    <source>
        <dbReference type="ARBA" id="ARBA00023014"/>
    </source>
</evidence>
<dbReference type="SUPFAM" id="SSF55961">
    <property type="entry name" value="Bet v1-like"/>
    <property type="match status" value="1"/>
</dbReference>
<dbReference type="CDD" id="cd03469">
    <property type="entry name" value="Rieske_RO_Alpha_N"/>
    <property type="match status" value="1"/>
</dbReference>
<dbReference type="AlphaFoldDB" id="A0A418WU21"/>